<keyword evidence="2" id="KW-1185">Reference proteome</keyword>
<dbReference type="GO" id="GO:0009630">
    <property type="term" value="P:gravitropism"/>
    <property type="evidence" value="ECO:0007669"/>
    <property type="project" value="InterPro"/>
</dbReference>
<dbReference type="InterPro" id="IPR038928">
    <property type="entry name" value="LAZY1"/>
</dbReference>
<dbReference type="GeneID" id="108835395"/>
<dbReference type="AlphaFoldDB" id="A0A6J0LXS3"/>
<dbReference type="PANTHER" id="PTHR34959">
    <property type="entry name" value="PROTEIN LAZY 1"/>
    <property type="match status" value="1"/>
</dbReference>
<dbReference type="PANTHER" id="PTHR34959:SF12">
    <property type="entry name" value="LAZY1"/>
    <property type="match status" value="1"/>
</dbReference>
<reference evidence="2" key="1">
    <citation type="journal article" date="2019" name="Database">
        <title>The radish genome database (RadishGD): an integrated information resource for radish genomics.</title>
        <authorList>
            <person name="Yu H.J."/>
            <person name="Baek S."/>
            <person name="Lee Y.J."/>
            <person name="Cho A."/>
            <person name="Mun J.H."/>
        </authorList>
    </citation>
    <scope>NUCLEOTIDE SEQUENCE [LARGE SCALE GENOMIC DNA]</scope>
    <source>
        <strain evidence="2">cv. WK10039</strain>
    </source>
</reference>
<name>A0A6J0LXS3_RAPSA</name>
<evidence type="ECO:0000313" key="3">
    <source>
        <dbReference type="RefSeq" id="XP_018464156.2"/>
    </source>
</evidence>
<sequence length="313" mass="35982">MCVVTKPKKPYRRKTKEAETKTNMKLLSWIRTIKQSGLDHSKEFKGNFCCLRAQVSSQVQDIRTNSFAFYEPSRDPKPPEADEDLRFDHEDVFSGFLTIGTLGRETETPRFTSVAEEDVTGAQKDIAKLLTKKLEEYPEDRSSKQVLERSNAEGDRESVDVCPSQGNDLYLKRSKEAKQKKGVLTITNLFKRRKTVEGECNSMEKHGTPDLIRRVFDKLHMSSSNTIKDDNDDDYMHKKKDIRKNVQIFRSRVHPVLCTTARDDKEIDDSRSCTNLKDPPLNGGLLDSSSISETNMKKEKWIKTDAEYLVLEF</sequence>
<dbReference type="GO" id="GO:2000012">
    <property type="term" value="P:regulation of auxin polar transport"/>
    <property type="evidence" value="ECO:0007669"/>
    <property type="project" value="InterPro"/>
</dbReference>
<accession>A0A6J0LXS3</accession>
<dbReference type="KEGG" id="rsz:108835395"/>
<dbReference type="Proteomes" id="UP000504610">
    <property type="component" value="Chromosome 4"/>
</dbReference>
<organism evidence="2 3">
    <name type="scientific">Raphanus sativus</name>
    <name type="common">Radish</name>
    <name type="synonym">Raphanus raphanistrum var. sativus</name>
    <dbReference type="NCBI Taxonomy" id="3726"/>
    <lineage>
        <taxon>Eukaryota</taxon>
        <taxon>Viridiplantae</taxon>
        <taxon>Streptophyta</taxon>
        <taxon>Embryophyta</taxon>
        <taxon>Tracheophyta</taxon>
        <taxon>Spermatophyta</taxon>
        <taxon>Magnoliopsida</taxon>
        <taxon>eudicotyledons</taxon>
        <taxon>Gunneridae</taxon>
        <taxon>Pentapetalae</taxon>
        <taxon>rosids</taxon>
        <taxon>malvids</taxon>
        <taxon>Brassicales</taxon>
        <taxon>Brassicaceae</taxon>
        <taxon>Brassiceae</taxon>
        <taxon>Raphanus</taxon>
    </lineage>
</organism>
<proteinExistence type="predicted"/>
<protein>
    <submittedName>
        <fullName evidence="3">Uncharacterized protein LOC108835395</fullName>
    </submittedName>
</protein>
<feature type="region of interest" description="Disordered" evidence="1">
    <location>
        <begin position="139"/>
        <end position="161"/>
    </location>
</feature>
<dbReference type="RefSeq" id="XP_018464156.2">
    <property type="nucleotide sequence ID" value="XM_018608654.2"/>
</dbReference>
<dbReference type="OrthoDB" id="780166at2759"/>
<feature type="compositionally biased region" description="Basic and acidic residues" evidence="1">
    <location>
        <begin position="139"/>
        <end position="159"/>
    </location>
</feature>
<gene>
    <name evidence="3" type="primary">LOC108835395</name>
</gene>
<evidence type="ECO:0000313" key="2">
    <source>
        <dbReference type="Proteomes" id="UP000504610"/>
    </source>
</evidence>
<evidence type="ECO:0000256" key="1">
    <source>
        <dbReference type="SAM" id="MobiDB-lite"/>
    </source>
</evidence>
<reference evidence="3" key="2">
    <citation type="submission" date="2025-08" db="UniProtKB">
        <authorList>
            <consortium name="RefSeq"/>
        </authorList>
    </citation>
    <scope>IDENTIFICATION</scope>
    <source>
        <tissue evidence="3">Leaf</tissue>
    </source>
</reference>